<name>A0A1J8QD99_9AGAM</name>
<evidence type="ECO:0000313" key="2">
    <source>
        <dbReference type="Proteomes" id="UP000183567"/>
    </source>
</evidence>
<dbReference type="STRING" id="180088.A0A1J8QD99"/>
<accession>A0A1J8QD99</accession>
<gene>
    <name evidence="1" type="ORF">AZE42_07061</name>
</gene>
<dbReference type="EMBL" id="LVVM01001244">
    <property type="protein sequence ID" value="OJA18925.1"/>
    <property type="molecule type" value="Genomic_DNA"/>
</dbReference>
<reference evidence="1 2" key="1">
    <citation type="submission" date="2016-03" db="EMBL/GenBank/DDBJ databases">
        <title>Comparative genomics of the ectomycorrhizal sister species Rhizopogon vinicolor and Rhizopogon vesiculosus (Basidiomycota: Boletales) reveals a divergence of the mating type B locus.</title>
        <authorList>
            <person name="Mujic A.B."/>
            <person name="Kuo A."/>
            <person name="Tritt A."/>
            <person name="Lipzen A."/>
            <person name="Chen C."/>
            <person name="Johnson J."/>
            <person name="Sharma A."/>
            <person name="Barry K."/>
            <person name="Grigoriev I.V."/>
            <person name="Spatafora J.W."/>
        </authorList>
    </citation>
    <scope>NUCLEOTIDE SEQUENCE [LARGE SCALE GENOMIC DNA]</scope>
    <source>
        <strain evidence="1 2">AM-OR11-056</strain>
    </source>
</reference>
<dbReference type="OrthoDB" id="508204at2759"/>
<keyword evidence="2" id="KW-1185">Reference proteome</keyword>
<proteinExistence type="predicted"/>
<protein>
    <submittedName>
        <fullName evidence="1">Uncharacterized protein</fullName>
    </submittedName>
</protein>
<dbReference type="Proteomes" id="UP000183567">
    <property type="component" value="Unassembled WGS sequence"/>
</dbReference>
<dbReference type="AlphaFoldDB" id="A0A1J8QD99"/>
<sequence>MWGDHTASIEEGETVIARLASTSKDKMKLDSPYMSYFIPGPIENSLHNLTLSLPRKRGRILLVDYGPGHPPSQHRNSQCTYEVRFACKFVEGAQLGMVNAALEAAQCSLLVVRGKEVKLPGYEHARTVLILMGVARIAQVMTAMICDKDDTTWIRREIINPGREEPAIVVAHEESCTVVVAH</sequence>
<organism evidence="1 2">
    <name type="scientific">Rhizopogon vesiculosus</name>
    <dbReference type="NCBI Taxonomy" id="180088"/>
    <lineage>
        <taxon>Eukaryota</taxon>
        <taxon>Fungi</taxon>
        <taxon>Dikarya</taxon>
        <taxon>Basidiomycota</taxon>
        <taxon>Agaricomycotina</taxon>
        <taxon>Agaricomycetes</taxon>
        <taxon>Agaricomycetidae</taxon>
        <taxon>Boletales</taxon>
        <taxon>Suillineae</taxon>
        <taxon>Rhizopogonaceae</taxon>
        <taxon>Rhizopogon</taxon>
    </lineage>
</organism>
<comment type="caution">
    <text evidence="1">The sequence shown here is derived from an EMBL/GenBank/DDBJ whole genome shotgun (WGS) entry which is preliminary data.</text>
</comment>
<evidence type="ECO:0000313" key="1">
    <source>
        <dbReference type="EMBL" id="OJA18925.1"/>
    </source>
</evidence>